<accession>A0A1G9NPG6</accession>
<proteinExistence type="predicted"/>
<dbReference type="STRING" id="1196353.SAMN05444921_10217"/>
<reference evidence="3" key="1">
    <citation type="submission" date="2016-10" db="EMBL/GenBank/DDBJ databases">
        <authorList>
            <person name="Varghese N."/>
            <person name="Submissions S."/>
        </authorList>
    </citation>
    <scope>NUCLEOTIDE SEQUENCE [LARGE SCALE GENOMIC DNA]</scope>
    <source>
        <strain evidence="3">CGMCC 4.7042</strain>
    </source>
</reference>
<organism evidence="2 3">
    <name type="scientific">Streptomyces wuyuanensis</name>
    <dbReference type="NCBI Taxonomy" id="1196353"/>
    <lineage>
        <taxon>Bacteria</taxon>
        <taxon>Bacillati</taxon>
        <taxon>Actinomycetota</taxon>
        <taxon>Actinomycetes</taxon>
        <taxon>Kitasatosporales</taxon>
        <taxon>Streptomycetaceae</taxon>
        <taxon>Streptomyces</taxon>
    </lineage>
</organism>
<dbReference type="AlphaFoldDB" id="A0A1G9NPG6"/>
<feature type="compositionally biased region" description="Low complexity" evidence="1">
    <location>
        <begin position="29"/>
        <end position="39"/>
    </location>
</feature>
<feature type="region of interest" description="Disordered" evidence="1">
    <location>
        <begin position="179"/>
        <end position="289"/>
    </location>
</feature>
<feature type="region of interest" description="Disordered" evidence="1">
    <location>
        <begin position="1"/>
        <end position="133"/>
    </location>
</feature>
<keyword evidence="3" id="KW-1185">Reference proteome</keyword>
<feature type="compositionally biased region" description="Low complexity" evidence="1">
    <location>
        <begin position="95"/>
        <end position="109"/>
    </location>
</feature>
<evidence type="ECO:0000313" key="3">
    <source>
        <dbReference type="Proteomes" id="UP000199063"/>
    </source>
</evidence>
<feature type="compositionally biased region" description="Basic and acidic residues" evidence="1">
    <location>
        <begin position="110"/>
        <end position="119"/>
    </location>
</feature>
<gene>
    <name evidence="2" type="ORF">SAMN05444921_10217</name>
</gene>
<feature type="compositionally biased region" description="Basic and acidic residues" evidence="1">
    <location>
        <begin position="51"/>
        <end position="60"/>
    </location>
</feature>
<protein>
    <submittedName>
        <fullName evidence="2">Uncharacterized protein</fullName>
    </submittedName>
</protein>
<evidence type="ECO:0000256" key="1">
    <source>
        <dbReference type="SAM" id="MobiDB-lite"/>
    </source>
</evidence>
<evidence type="ECO:0000313" key="2">
    <source>
        <dbReference type="EMBL" id="SDL88289.1"/>
    </source>
</evidence>
<name>A0A1G9NPG6_9ACTN</name>
<feature type="compositionally biased region" description="Basic residues" evidence="1">
    <location>
        <begin position="198"/>
        <end position="227"/>
    </location>
</feature>
<dbReference type="EMBL" id="FNHI01000002">
    <property type="protein sequence ID" value="SDL88289.1"/>
    <property type="molecule type" value="Genomic_DNA"/>
</dbReference>
<sequence length="289" mass="29855">MLRVSPECGEATGLYGSSAEYRRPSSLLDDGAVAAGAGPPAAPGPGDGSDPDQHGLDVARQHALAAGPRLPLGGRAHGGDPHGERTPGVVRQVLARGRGPAGADGAAAEARGDGREERRAGRRRPAGVAVGGRRRHRVTPVRCGAGCRAAPATGGPYRCPAAGAVLGAALRPLAARLPHRGGRGAPGTGTGAAAAAFRIRRRRRCPPVGRPRPRRCQPGRAGRRARGRVPAPARTGRPGRVRPAGPGQGTRPSGRRPRPGSWPARPRRRCGRRPLHGRSSRRRPACAPR</sequence>
<dbReference type="Proteomes" id="UP000199063">
    <property type="component" value="Unassembled WGS sequence"/>
</dbReference>
<feature type="compositionally biased region" description="Basic residues" evidence="1">
    <location>
        <begin position="265"/>
        <end position="289"/>
    </location>
</feature>
<feature type="compositionally biased region" description="Low complexity" evidence="1">
    <location>
        <begin position="228"/>
        <end position="252"/>
    </location>
</feature>